<reference evidence="3" key="1">
    <citation type="submission" date="2019-10" db="EMBL/GenBank/DDBJ databases">
        <title>Nonomuraea sp. nov., isolated from Phyllanthus amarus.</title>
        <authorList>
            <person name="Klykleung N."/>
            <person name="Tanasupawat S."/>
        </authorList>
    </citation>
    <scope>NUCLEOTIDE SEQUENCE [LARGE SCALE GENOMIC DNA]</scope>
    <source>
        <strain evidence="3">3MP-10</strain>
    </source>
</reference>
<proteinExistence type="predicted"/>
<name>A0A5N6AHM8_9ACTN</name>
<feature type="transmembrane region" description="Helical" evidence="2">
    <location>
        <begin position="38"/>
        <end position="58"/>
    </location>
</feature>
<feature type="compositionally biased region" description="Basic and acidic residues" evidence="1">
    <location>
        <begin position="142"/>
        <end position="153"/>
    </location>
</feature>
<evidence type="ECO:0000256" key="2">
    <source>
        <dbReference type="SAM" id="Phobius"/>
    </source>
</evidence>
<keyword evidence="2" id="KW-0812">Transmembrane</keyword>
<evidence type="ECO:0000313" key="4">
    <source>
        <dbReference type="Proteomes" id="UP000314251"/>
    </source>
</evidence>
<keyword evidence="4" id="KW-1185">Reference proteome</keyword>
<evidence type="ECO:0000256" key="1">
    <source>
        <dbReference type="SAM" id="MobiDB-lite"/>
    </source>
</evidence>
<dbReference type="AlphaFoldDB" id="A0A5N6AHM8"/>
<feature type="transmembrane region" description="Helical" evidence="2">
    <location>
        <begin position="70"/>
        <end position="89"/>
    </location>
</feature>
<dbReference type="EMBL" id="VDLY02000005">
    <property type="protein sequence ID" value="KAB8167038.1"/>
    <property type="molecule type" value="Genomic_DNA"/>
</dbReference>
<comment type="caution">
    <text evidence="3">The sequence shown here is derived from an EMBL/GenBank/DDBJ whole genome shotgun (WGS) entry which is preliminary data.</text>
</comment>
<dbReference type="Proteomes" id="UP000314251">
    <property type="component" value="Unassembled WGS sequence"/>
</dbReference>
<dbReference type="RefSeq" id="WP_139667262.1">
    <property type="nucleotide sequence ID" value="NZ_VDLY02000005.1"/>
</dbReference>
<evidence type="ECO:0000313" key="3">
    <source>
        <dbReference type="EMBL" id="KAB8167038.1"/>
    </source>
</evidence>
<gene>
    <name evidence="3" type="ORF">FH607_009035</name>
</gene>
<feature type="region of interest" description="Disordered" evidence="1">
    <location>
        <begin position="142"/>
        <end position="178"/>
    </location>
</feature>
<organism evidence="3 4">
    <name type="scientific">Streptomyces mimosae</name>
    <dbReference type="NCBI Taxonomy" id="2586635"/>
    <lineage>
        <taxon>Bacteria</taxon>
        <taxon>Bacillati</taxon>
        <taxon>Actinomycetota</taxon>
        <taxon>Actinomycetes</taxon>
        <taxon>Kitasatosporales</taxon>
        <taxon>Streptomycetaceae</taxon>
        <taxon>Streptomyces</taxon>
    </lineage>
</organism>
<protein>
    <submittedName>
        <fullName evidence="3">Uncharacterized protein</fullName>
    </submittedName>
</protein>
<sequence length="178" mass="20348">MHDKHYERCLLKAPPTAGSGKRCYECVTRKVYRVYSRVVLLFACTSAALFLYMCTPWYDTSGEALDREATLALSGFISISMFFVTSLFWQTLRDRNRSDATLVSLGIAYARMERKSQQNFEAMREDFKEEFLEDAISLGRRLEREQQANREPADYPPLRSVRENGPGPDDPPGARQAG</sequence>
<accession>A0A5N6AHM8</accession>
<keyword evidence="2" id="KW-0472">Membrane</keyword>
<keyword evidence="2" id="KW-1133">Transmembrane helix</keyword>